<sequence length="316" mass="34127">MHSVGDADEMSVRRRTLLGTVGTIAGLGITGCLGSDTSSVGVLSAGSLASTFEDHVGPAFREETDIELRSEYYGANAMMRMVEDRTKRPDIVVSADATLLRDRLYGEFTDWDLEFATNSLGIGYDEGTTLGGRLANGDPWYEVFRAAETGEIAIGDPDLDPLGYRAVQAFELAEAEYGLAGFRDQLRETVYEEPDEPQLVAGIESGARAGAIVYRNMAVDHGLPFLEFPAAYNFADPSLSDHYATVSFTTDEEGYTAEGRPIVYNATVLEDADDPDGGRRLVEFLADNPDVLETAGLTVGEELPRLSGEVPAEVRA</sequence>
<evidence type="ECO:0000313" key="2">
    <source>
        <dbReference type="EMBL" id="THE64233.1"/>
    </source>
</evidence>
<dbReference type="SUPFAM" id="SSF53850">
    <property type="entry name" value="Periplasmic binding protein-like II"/>
    <property type="match status" value="1"/>
</dbReference>
<dbReference type="PANTHER" id="PTHR30632">
    <property type="entry name" value="MOLYBDATE-BINDING PERIPLASMIC PROTEIN"/>
    <property type="match status" value="1"/>
</dbReference>
<dbReference type="EMBL" id="RBZW01000039">
    <property type="protein sequence ID" value="THE64233.1"/>
    <property type="molecule type" value="Genomic_DNA"/>
</dbReference>
<name>A0A4S3TLV7_9EURY</name>
<evidence type="ECO:0000313" key="3">
    <source>
        <dbReference type="Proteomes" id="UP000318864"/>
    </source>
</evidence>
<dbReference type="Proteomes" id="UP000318864">
    <property type="component" value="Unassembled WGS sequence"/>
</dbReference>
<dbReference type="AlphaFoldDB" id="A0A4S3TLV7"/>
<dbReference type="Gene3D" id="3.40.190.10">
    <property type="entry name" value="Periplasmic binding protein-like II"/>
    <property type="match status" value="2"/>
</dbReference>
<comment type="similarity">
    <text evidence="1">Belongs to the bacterial solute-binding protein 1 family. WtpA subfamily.</text>
</comment>
<organism evidence="2 3">
    <name type="scientific">Salinadaptatus halalkaliphilus</name>
    <dbReference type="NCBI Taxonomy" id="2419781"/>
    <lineage>
        <taxon>Archaea</taxon>
        <taxon>Methanobacteriati</taxon>
        <taxon>Methanobacteriota</taxon>
        <taxon>Stenosarchaea group</taxon>
        <taxon>Halobacteria</taxon>
        <taxon>Halobacteriales</taxon>
        <taxon>Natrialbaceae</taxon>
        <taxon>Salinadaptatus</taxon>
    </lineage>
</organism>
<dbReference type="GO" id="GO:0015689">
    <property type="term" value="P:molybdate ion transport"/>
    <property type="evidence" value="ECO:0007669"/>
    <property type="project" value="TreeGrafter"/>
</dbReference>
<accession>A0A4S3TLV7</accession>
<protein>
    <submittedName>
        <fullName evidence="2">Extracellular solute-binding protein</fullName>
    </submittedName>
</protein>
<dbReference type="InterPro" id="IPR050682">
    <property type="entry name" value="ModA/WtpA"/>
</dbReference>
<evidence type="ECO:0000256" key="1">
    <source>
        <dbReference type="ARBA" id="ARBA00009438"/>
    </source>
</evidence>
<dbReference type="Pfam" id="PF13531">
    <property type="entry name" value="SBP_bac_11"/>
    <property type="match status" value="1"/>
</dbReference>
<dbReference type="CDD" id="cd13540">
    <property type="entry name" value="PBP2_ModA_WtpA"/>
    <property type="match status" value="1"/>
</dbReference>
<dbReference type="PANTHER" id="PTHR30632:SF16">
    <property type="entry name" value="MOLYBDATE_TUNGSTATE-BINDING PROTEIN WTPA"/>
    <property type="match status" value="1"/>
</dbReference>
<gene>
    <name evidence="2" type="ORF">D8Y22_14320</name>
</gene>
<reference evidence="2 3" key="1">
    <citation type="submission" date="2018-10" db="EMBL/GenBank/DDBJ databases">
        <title>Natronolimnobius sp. XQ-INN 246 isolated from Inner Mongolia Autonomous Region of China.</title>
        <authorList>
            <person name="Xue Q."/>
        </authorList>
    </citation>
    <scope>NUCLEOTIDE SEQUENCE [LARGE SCALE GENOMIC DNA]</scope>
    <source>
        <strain evidence="2 3">XQ-INN 246</strain>
    </source>
</reference>
<proteinExistence type="inferred from homology"/>
<comment type="caution">
    <text evidence="2">The sequence shown here is derived from an EMBL/GenBank/DDBJ whole genome shotgun (WGS) entry which is preliminary data.</text>
</comment>
<dbReference type="OrthoDB" id="7820at2157"/>
<keyword evidence="3" id="KW-1185">Reference proteome</keyword>
<dbReference type="GO" id="GO:0030973">
    <property type="term" value="F:molybdate ion binding"/>
    <property type="evidence" value="ECO:0007669"/>
    <property type="project" value="TreeGrafter"/>
</dbReference>